<evidence type="ECO:0000256" key="1">
    <source>
        <dbReference type="SAM" id="Phobius"/>
    </source>
</evidence>
<reference evidence="2 3" key="1">
    <citation type="submission" date="2019-05" db="EMBL/GenBank/DDBJ databases">
        <authorList>
            <person name="Qu J.-H."/>
        </authorList>
    </citation>
    <scope>NUCLEOTIDE SEQUENCE [LARGE SCALE GENOMIC DNA]</scope>
    <source>
        <strain evidence="2 3">Z12</strain>
    </source>
</reference>
<feature type="transmembrane region" description="Helical" evidence="1">
    <location>
        <begin position="81"/>
        <end position="99"/>
    </location>
</feature>
<dbReference type="EMBL" id="VCEI01000028">
    <property type="protein sequence ID" value="TLU90637.1"/>
    <property type="molecule type" value="Genomic_DNA"/>
</dbReference>
<dbReference type="Proteomes" id="UP000309788">
    <property type="component" value="Unassembled WGS sequence"/>
</dbReference>
<protein>
    <recommendedName>
        <fullName evidence="4">O-antigen ligase family protein</fullName>
    </recommendedName>
</protein>
<accession>A0A5R9K944</accession>
<evidence type="ECO:0000313" key="2">
    <source>
        <dbReference type="EMBL" id="TLU90637.1"/>
    </source>
</evidence>
<feature type="transmembrane region" description="Helical" evidence="1">
    <location>
        <begin position="49"/>
        <end position="69"/>
    </location>
</feature>
<gene>
    <name evidence="2" type="ORF">FEM55_18985</name>
</gene>
<feature type="transmembrane region" description="Helical" evidence="1">
    <location>
        <begin position="204"/>
        <end position="226"/>
    </location>
</feature>
<dbReference type="RefSeq" id="WP_138282961.1">
    <property type="nucleotide sequence ID" value="NZ_VCEI01000028.1"/>
</dbReference>
<comment type="caution">
    <text evidence="2">The sequence shown here is derived from an EMBL/GenBank/DDBJ whole genome shotgun (WGS) entry which is preliminary data.</text>
</comment>
<evidence type="ECO:0008006" key="4">
    <source>
        <dbReference type="Google" id="ProtNLM"/>
    </source>
</evidence>
<evidence type="ECO:0000313" key="3">
    <source>
        <dbReference type="Proteomes" id="UP000309788"/>
    </source>
</evidence>
<keyword evidence="1" id="KW-0472">Membrane</keyword>
<feature type="transmembrane region" description="Helical" evidence="1">
    <location>
        <begin position="27"/>
        <end position="43"/>
    </location>
</feature>
<feature type="transmembrane region" description="Helical" evidence="1">
    <location>
        <begin position="327"/>
        <end position="344"/>
    </location>
</feature>
<name>A0A5R9K944_9BACT</name>
<sequence length="389" mass="45838">MPVRVFVYGLKFLNLYACLALLIKNNYKNYILAALILPVWWAYYNEDSILISIQLLYSGILPLLTFTLLRDEERFKVAQWYIKFFIFLLIVGLPIYFLINLVDIPPLFSIQRGEAGKGRVYDNYFFFYWTRLGVKNRFSSVFDEPGVVGTIVPIIMFYYRRMLSRFEFWILTIAGILSLSLFFLIVFLPVIYFSNTRLLKAKQLAFRLAFSVVFICISYVSFVLAARSTKDDPVLSLKIYNRFEWQNGWIVGIVNNRDTAIRGFESLYQGFLSESNTDLLTGKGKDYMLKVYGGSTLSYRVFVLERGILILFYLIFLFAYLHPWRKYFIFSCISMLILMLVFFQRPMLYSLNYFLIVYVGLELFEMQARFNSKKLDSKNEDSTHYSISR</sequence>
<keyword evidence="1" id="KW-0812">Transmembrane</keyword>
<feature type="transmembrane region" description="Helical" evidence="1">
    <location>
        <begin position="297"/>
        <end position="320"/>
    </location>
</feature>
<keyword evidence="3" id="KW-1185">Reference proteome</keyword>
<proteinExistence type="predicted"/>
<organism evidence="2 3">
    <name type="scientific">Dyadobacter sediminis</name>
    <dbReference type="NCBI Taxonomy" id="1493691"/>
    <lineage>
        <taxon>Bacteria</taxon>
        <taxon>Pseudomonadati</taxon>
        <taxon>Bacteroidota</taxon>
        <taxon>Cytophagia</taxon>
        <taxon>Cytophagales</taxon>
        <taxon>Spirosomataceae</taxon>
        <taxon>Dyadobacter</taxon>
    </lineage>
</organism>
<feature type="transmembrane region" description="Helical" evidence="1">
    <location>
        <begin position="6"/>
        <end position="22"/>
    </location>
</feature>
<keyword evidence="1" id="KW-1133">Transmembrane helix</keyword>
<dbReference type="AlphaFoldDB" id="A0A5R9K944"/>
<dbReference type="OrthoDB" id="2087216at2"/>
<feature type="transmembrane region" description="Helical" evidence="1">
    <location>
        <begin position="168"/>
        <end position="192"/>
    </location>
</feature>